<evidence type="ECO:0000313" key="2">
    <source>
        <dbReference type="Proteomes" id="UP000009183"/>
    </source>
</evidence>
<dbReference type="AlphaFoldDB" id="D7SRX8"/>
<keyword evidence="2" id="KW-1185">Reference proteome</keyword>
<gene>
    <name evidence="1" type="ordered locus">VIT_09s0054g01190</name>
</gene>
<organism evidence="1 2">
    <name type="scientific">Vitis vinifera</name>
    <name type="common">Grape</name>
    <dbReference type="NCBI Taxonomy" id="29760"/>
    <lineage>
        <taxon>Eukaryota</taxon>
        <taxon>Viridiplantae</taxon>
        <taxon>Streptophyta</taxon>
        <taxon>Embryophyta</taxon>
        <taxon>Tracheophyta</taxon>
        <taxon>Spermatophyta</taxon>
        <taxon>Magnoliopsida</taxon>
        <taxon>eudicotyledons</taxon>
        <taxon>Gunneridae</taxon>
        <taxon>Pentapetalae</taxon>
        <taxon>rosids</taxon>
        <taxon>Vitales</taxon>
        <taxon>Vitaceae</taxon>
        <taxon>Viteae</taxon>
        <taxon>Vitis</taxon>
    </lineage>
</organism>
<accession>D7SRX8</accession>
<sequence>MNKSRRINSYQCQYVHQFEDPPMGFPISPFTSSCKISYSRKETIFEAKPFLWFSHISIF</sequence>
<dbReference type="HOGENOM" id="CLU_2965630_0_0_1"/>
<reference evidence="2" key="1">
    <citation type="journal article" date="2007" name="Nature">
        <title>The grapevine genome sequence suggests ancestral hexaploidization in major angiosperm phyla.</title>
        <authorList>
            <consortium name="The French-Italian Public Consortium for Grapevine Genome Characterization."/>
            <person name="Jaillon O."/>
            <person name="Aury J.-M."/>
            <person name="Noel B."/>
            <person name="Policriti A."/>
            <person name="Clepet C."/>
            <person name="Casagrande A."/>
            <person name="Choisne N."/>
            <person name="Aubourg S."/>
            <person name="Vitulo N."/>
            <person name="Jubin C."/>
            <person name="Vezzi A."/>
            <person name="Legeai F."/>
            <person name="Hugueney P."/>
            <person name="Dasilva C."/>
            <person name="Horner D."/>
            <person name="Mica E."/>
            <person name="Jublot D."/>
            <person name="Poulain J."/>
            <person name="Bruyere C."/>
            <person name="Billault A."/>
            <person name="Segurens B."/>
            <person name="Gouyvenoux M."/>
            <person name="Ugarte E."/>
            <person name="Cattonaro F."/>
            <person name="Anthouard V."/>
            <person name="Vico V."/>
            <person name="Del Fabbro C."/>
            <person name="Alaux M."/>
            <person name="Di Gaspero G."/>
            <person name="Dumas V."/>
            <person name="Felice N."/>
            <person name="Paillard S."/>
            <person name="Juman I."/>
            <person name="Moroldo M."/>
            <person name="Scalabrin S."/>
            <person name="Canaguier A."/>
            <person name="Le Clainche I."/>
            <person name="Malacrida G."/>
            <person name="Durand E."/>
            <person name="Pesole G."/>
            <person name="Laucou V."/>
            <person name="Chatelet P."/>
            <person name="Merdinoglu D."/>
            <person name="Delledonne M."/>
            <person name="Pezzotti M."/>
            <person name="Lecharny A."/>
            <person name="Scarpelli C."/>
            <person name="Artiguenave F."/>
            <person name="Pe M.E."/>
            <person name="Valle G."/>
            <person name="Morgante M."/>
            <person name="Caboche M."/>
            <person name="Adam-Blondon A.-F."/>
            <person name="Weissenbach J."/>
            <person name="Quetier F."/>
            <person name="Wincker P."/>
        </authorList>
    </citation>
    <scope>NUCLEOTIDE SEQUENCE [LARGE SCALE GENOMIC DNA]</scope>
    <source>
        <strain evidence="2">cv. Pinot noir / PN40024</strain>
    </source>
</reference>
<dbReference type="EMBL" id="FN594972">
    <property type="protein sequence ID" value="CBI18410.3"/>
    <property type="molecule type" value="Genomic_DNA"/>
</dbReference>
<dbReference type="PROSITE" id="PS51257">
    <property type="entry name" value="PROKAR_LIPOPROTEIN"/>
    <property type="match status" value="1"/>
</dbReference>
<proteinExistence type="predicted"/>
<dbReference type="PaxDb" id="29760-VIT_09s0054g01190.t01"/>
<dbReference type="InParanoid" id="D7SRX8"/>
<evidence type="ECO:0000313" key="1">
    <source>
        <dbReference type="EMBL" id="CBI18410.3"/>
    </source>
</evidence>
<dbReference type="Proteomes" id="UP000009183">
    <property type="component" value="Chromosome 9"/>
</dbReference>
<name>D7SRX8_VITVI</name>
<protein>
    <submittedName>
        <fullName evidence="1">Uncharacterized protein</fullName>
    </submittedName>
</protein>